<accession>A0ABT3ALL4</accession>
<evidence type="ECO:0000256" key="4">
    <source>
        <dbReference type="SAM" id="SignalP"/>
    </source>
</evidence>
<dbReference type="Gene3D" id="1.10.287.470">
    <property type="entry name" value="Helix hairpin bin"/>
    <property type="match status" value="1"/>
</dbReference>
<proteinExistence type="inferred from homology"/>
<dbReference type="InterPro" id="IPR058625">
    <property type="entry name" value="MdtA-like_BSH"/>
</dbReference>
<dbReference type="RefSeq" id="WP_263829269.1">
    <property type="nucleotide sequence ID" value="NZ_JAOWLB010000010.1"/>
</dbReference>
<sequence>MPGTFSFFGFSRAGAGRRATTLSLVLGLGLACSASAQSSDQPAPKVSVAAAYSQDITQEAVFIGRGEAIDKVDIVARVNGFLEERKVEDGSLVNENDLLFRIEPDLYQATLDARKADLDKAQANLELAKVELARKEELLRREATPASEVDIARANELVAEAAVKSAQAAIQQAELDLSYTEIRAPFPGRMGRVATSEGDVVGPSNPPLVTLVRETPIYVSFALNEKQLVNVLQELGETTDSLAHSQRSPDVHVTLPNGTNLDETGRIVFIDNRIDPLTGAIILRAEFANEKRLIVDGSFVHVRISALEPTTQVLVPQAALQRDQRGEFALVVNDKQMVEQRYVTTGDTVGNAIIVLDGMREGESVIVEGLQRVRPGVAVDAVVAAEQPKE</sequence>
<feature type="chain" id="PRO_5046270956" evidence="4">
    <location>
        <begin position="37"/>
        <end position="390"/>
    </location>
</feature>
<keyword evidence="3" id="KW-0175">Coiled coil</keyword>
<evidence type="ECO:0000256" key="2">
    <source>
        <dbReference type="ARBA" id="ARBA00009477"/>
    </source>
</evidence>
<dbReference type="Gene3D" id="2.40.420.20">
    <property type="match status" value="1"/>
</dbReference>
<comment type="caution">
    <text evidence="9">The sequence shown here is derived from an EMBL/GenBank/DDBJ whole genome shotgun (WGS) entry which is preliminary data.</text>
</comment>
<name>A0ABT3ALL4_9RHOB</name>
<dbReference type="Proteomes" id="UP001320899">
    <property type="component" value="Unassembled WGS sequence"/>
</dbReference>
<gene>
    <name evidence="9" type="ORF">OE747_14370</name>
</gene>
<comment type="similarity">
    <text evidence="2">Belongs to the membrane fusion protein (MFP) (TC 8.A.1) family.</text>
</comment>
<feature type="domain" description="Multidrug resistance protein MdtA-like alpha-helical hairpin" evidence="5">
    <location>
        <begin position="111"/>
        <end position="180"/>
    </location>
</feature>
<dbReference type="InterPro" id="IPR058624">
    <property type="entry name" value="MdtA-like_HH"/>
</dbReference>
<dbReference type="Gene3D" id="2.40.30.170">
    <property type="match status" value="1"/>
</dbReference>
<keyword evidence="10" id="KW-1185">Reference proteome</keyword>
<dbReference type="PANTHER" id="PTHR30158:SF3">
    <property type="entry name" value="MULTIDRUG EFFLUX PUMP SUBUNIT ACRA-RELATED"/>
    <property type="match status" value="1"/>
</dbReference>
<dbReference type="NCBIfam" id="TIGR01730">
    <property type="entry name" value="RND_mfp"/>
    <property type="match status" value="1"/>
</dbReference>
<dbReference type="InterPro" id="IPR058627">
    <property type="entry name" value="MdtA-like_C"/>
</dbReference>
<dbReference type="Pfam" id="PF25876">
    <property type="entry name" value="HH_MFP_RND"/>
    <property type="match status" value="1"/>
</dbReference>
<dbReference type="PANTHER" id="PTHR30158">
    <property type="entry name" value="ACRA/E-RELATED COMPONENT OF DRUG EFFLUX TRANSPORTER"/>
    <property type="match status" value="1"/>
</dbReference>
<dbReference type="EMBL" id="JAOWLB010000010">
    <property type="protein sequence ID" value="MCV2889528.1"/>
    <property type="molecule type" value="Genomic_DNA"/>
</dbReference>
<dbReference type="InterPro" id="IPR058626">
    <property type="entry name" value="MdtA-like_b-barrel"/>
</dbReference>
<dbReference type="Gene3D" id="2.40.50.100">
    <property type="match status" value="1"/>
</dbReference>
<dbReference type="SUPFAM" id="SSF111369">
    <property type="entry name" value="HlyD-like secretion proteins"/>
    <property type="match status" value="1"/>
</dbReference>
<dbReference type="Pfam" id="PF25967">
    <property type="entry name" value="RND-MFP_C"/>
    <property type="match status" value="1"/>
</dbReference>
<evidence type="ECO:0000256" key="3">
    <source>
        <dbReference type="SAM" id="Coils"/>
    </source>
</evidence>
<keyword evidence="4" id="KW-0732">Signal</keyword>
<feature type="signal peptide" evidence="4">
    <location>
        <begin position="1"/>
        <end position="36"/>
    </location>
</feature>
<evidence type="ECO:0000256" key="1">
    <source>
        <dbReference type="ARBA" id="ARBA00004196"/>
    </source>
</evidence>
<evidence type="ECO:0000259" key="8">
    <source>
        <dbReference type="Pfam" id="PF25967"/>
    </source>
</evidence>
<feature type="coiled-coil region" evidence="3">
    <location>
        <begin position="111"/>
        <end position="138"/>
    </location>
</feature>
<reference evidence="9 10" key="1">
    <citation type="submission" date="2022-10" db="EMBL/GenBank/DDBJ databases">
        <title>Ruegeria sp. nov., isolated from ocean surface sediments.</title>
        <authorList>
            <person name="He W."/>
            <person name="Xue H.-P."/>
            <person name="Zhang D.-F."/>
        </authorList>
    </citation>
    <scope>NUCLEOTIDE SEQUENCE [LARGE SCALE GENOMIC DNA]</scope>
    <source>
        <strain evidence="9 10">XHP0148</strain>
    </source>
</reference>
<evidence type="ECO:0000259" key="6">
    <source>
        <dbReference type="Pfam" id="PF25917"/>
    </source>
</evidence>
<feature type="domain" description="Multidrug resistance protein MdtA-like beta-barrel" evidence="7">
    <location>
        <begin position="216"/>
        <end position="305"/>
    </location>
</feature>
<feature type="domain" description="Multidrug resistance protein MdtA-like barrel-sandwich hybrid" evidence="6">
    <location>
        <begin position="71"/>
        <end position="202"/>
    </location>
</feature>
<evidence type="ECO:0000259" key="7">
    <source>
        <dbReference type="Pfam" id="PF25944"/>
    </source>
</evidence>
<protein>
    <submittedName>
        <fullName evidence="9">Efflux RND transporter periplasmic adaptor subunit</fullName>
    </submittedName>
</protein>
<organism evidence="9 10">
    <name type="scientific">Ruegeria aquimaris</name>
    <dbReference type="NCBI Taxonomy" id="2984333"/>
    <lineage>
        <taxon>Bacteria</taxon>
        <taxon>Pseudomonadati</taxon>
        <taxon>Pseudomonadota</taxon>
        <taxon>Alphaproteobacteria</taxon>
        <taxon>Rhodobacterales</taxon>
        <taxon>Roseobacteraceae</taxon>
        <taxon>Ruegeria</taxon>
    </lineage>
</organism>
<evidence type="ECO:0000313" key="9">
    <source>
        <dbReference type="EMBL" id="MCV2889528.1"/>
    </source>
</evidence>
<evidence type="ECO:0000313" key="10">
    <source>
        <dbReference type="Proteomes" id="UP001320899"/>
    </source>
</evidence>
<dbReference type="InterPro" id="IPR006143">
    <property type="entry name" value="RND_pump_MFP"/>
</dbReference>
<evidence type="ECO:0000259" key="5">
    <source>
        <dbReference type="Pfam" id="PF25876"/>
    </source>
</evidence>
<dbReference type="Pfam" id="PF25917">
    <property type="entry name" value="BSH_RND"/>
    <property type="match status" value="1"/>
</dbReference>
<feature type="domain" description="Multidrug resistance protein MdtA-like C-terminal permuted SH3" evidence="8">
    <location>
        <begin position="313"/>
        <end position="372"/>
    </location>
</feature>
<dbReference type="Pfam" id="PF25944">
    <property type="entry name" value="Beta-barrel_RND"/>
    <property type="match status" value="1"/>
</dbReference>
<comment type="subcellular location">
    <subcellularLocation>
        <location evidence="1">Cell envelope</location>
    </subcellularLocation>
</comment>